<dbReference type="EMBL" id="JABBXF010000079">
    <property type="protein sequence ID" value="NVK81404.1"/>
    <property type="molecule type" value="Genomic_DNA"/>
</dbReference>
<organism evidence="1 2">
    <name type="scientific">Streptomyces morookaense</name>
    <name type="common">Streptoverticillium morookaense</name>
    <dbReference type="NCBI Taxonomy" id="1970"/>
    <lineage>
        <taxon>Bacteria</taxon>
        <taxon>Bacillati</taxon>
        <taxon>Actinomycetota</taxon>
        <taxon>Actinomycetes</taxon>
        <taxon>Kitasatosporales</taxon>
        <taxon>Streptomycetaceae</taxon>
        <taxon>Streptomyces</taxon>
    </lineage>
</organism>
<dbReference type="Proteomes" id="UP000587462">
    <property type="component" value="Unassembled WGS sequence"/>
</dbReference>
<keyword evidence="2" id="KW-1185">Reference proteome</keyword>
<sequence length="175" mass="17825">MTDRAARRWASTRSVLALVLGVVVLGAGGVWLAGATDRGSVMGEAPRTAAAQRAFSTQEVQVEVDESAAGELPGVRDCGGGTPVLEPKVITLDCASSGQVASGITWDEYGPGEATGSGEVQVSSGAGGAARTSFPAWLRLTGPKRVDGMMAFTALEVTYKGATPTGEAHKVFTIA</sequence>
<evidence type="ECO:0000313" key="1">
    <source>
        <dbReference type="EMBL" id="NVK81404.1"/>
    </source>
</evidence>
<comment type="caution">
    <text evidence="1">The sequence shown here is derived from an EMBL/GenBank/DDBJ whole genome shotgun (WGS) entry which is preliminary data.</text>
</comment>
<proteinExistence type="predicted"/>
<protein>
    <submittedName>
        <fullName evidence="1">Uncharacterized protein</fullName>
    </submittedName>
</protein>
<name>A0A7Y7EAD3_STRMO</name>
<dbReference type="AlphaFoldDB" id="A0A7Y7EAD3"/>
<reference evidence="1 2" key="1">
    <citation type="submission" date="2020-04" db="EMBL/GenBank/DDBJ databases">
        <title>Draft Genome Sequence of Streptomyces morookaense DSM 40503, an 8-azaguanine-producing strain.</title>
        <authorList>
            <person name="Qi J."/>
            <person name="Gao J.-M."/>
        </authorList>
    </citation>
    <scope>NUCLEOTIDE SEQUENCE [LARGE SCALE GENOMIC DNA]</scope>
    <source>
        <strain evidence="1 2">DSM 40503</strain>
    </source>
</reference>
<accession>A0A7Y7EAD3</accession>
<evidence type="ECO:0000313" key="2">
    <source>
        <dbReference type="Proteomes" id="UP000587462"/>
    </source>
</evidence>
<gene>
    <name evidence="1" type="ORF">HG542_27645</name>
</gene>
<dbReference type="RefSeq" id="WP_171086110.1">
    <property type="nucleotide sequence ID" value="NZ_BNBU01000010.1"/>
</dbReference>